<feature type="non-terminal residue" evidence="1">
    <location>
        <position position="1"/>
    </location>
</feature>
<name>A0A085NIW3_9BILA</name>
<feature type="non-terminal residue" evidence="1">
    <location>
        <position position="102"/>
    </location>
</feature>
<proteinExistence type="predicted"/>
<organism evidence="1">
    <name type="scientific">Trichuris suis</name>
    <name type="common">pig whipworm</name>
    <dbReference type="NCBI Taxonomy" id="68888"/>
    <lineage>
        <taxon>Eukaryota</taxon>
        <taxon>Metazoa</taxon>
        <taxon>Ecdysozoa</taxon>
        <taxon>Nematoda</taxon>
        <taxon>Enoplea</taxon>
        <taxon>Dorylaimia</taxon>
        <taxon>Trichinellida</taxon>
        <taxon>Trichuridae</taxon>
        <taxon>Trichuris</taxon>
    </lineage>
</organism>
<reference evidence="1" key="1">
    <citation type="journal article" date="2014" name="Nat. Genet.">
        <title>Genome and transcriptome of the porcine whipworm Trichuris suis.</title>
        <authorList>
            <person name="Jex A.R."/>
            <person name="Nejsum P."/>
            <person name="Schwarz E.M."/>
            <person name="Hu L."/>
            <person name="Young N.D."/>
            <person name="Hall R.S."/>
            <person name="Korhonen P.K."/>
            <person name="Liao S."/>
            <person name="Thamsborg S."/>
            <person name="Xia J."/>
            <person name="Xu P."/>
            <person name="Wang S."/>
            <person name="Scheerlinck J.P."/>
            <person name="Hofmann A."/>
            <person name="Sternberg P.W."/>
            <person name="Wang J."/>
            <person name="Gasser R.B."/>
        </authorList>
    </citation>
    <scope>NUCLEOTIDE SEQUENCE [LARGE SCALE GENOMIC DNA]</scope>
    <source>
        <strain evidence="1">DCEP-RM93F</strain>
    </source>
</reference>
<protein>
    <submittedName>
        <fullName evidence="1">Uncharacterized protein</fullName>
    </submittedName>
</protein>
<dbReference type="AlphaFoldDB" id="A0A085NIW3"/>
<gene>
    <name evidence="1" type="ORF">M514_18281</name>
</gene>
<accession>A0A085NIW3</accession>
<dbReference type="EMBL" id="KL367495">
    <property type="protein sequence ID" value="KFD69409.1"/>
    <property type="molecule type" value="Genomic_DNA"/>
</dbReference>
<dbReference type="Proteomes" id="UP000030758">
    <property type="component" value="Unassembled WGS sequence"/>
</dbReference>
<evidence type="ECO:0000313" key="1">
    <source>
        <dbReference type="EMBL" id="KFD69409.1"/>
    </source>
</evidence>
<sequence>GDARDNMPLYQPEQSAAAAVVHGNQEAGVAFTAHTTEDPHVGRAFSRGCISPWRRRFRLPPQCSRVHRWDRRSGAPGAPPVACGGSTQRCSYASLQRRKCEL</sequence>